<feature type="transmembrane region" description="Helical" evidence="17">
    <location>
        <begin position="239"/>
        <end position="260"/>
    </location>
</feature>
<dbReference type="Pfam" id="PF01059">
    <property type="entry name" value="Oxidored_q5_N"/>
    <property type="match status" value="1"/>
</dbReference>
<keyword evidence="10 17" id="KW-0249">Electron transport</keyword>
<comment type="function">
    <text evidence="17">Core subunit of the mitochondrial membrane respiratory chain NADH dehydrogenase (Complex I) which catalyzes electron transfer from NADH through the respiratory chain, using ubiquinone as an electron acceptor. Essential for the catalytic activity and assembly of complex I.</text>
</comment>
<dbReference type="InterPro" id="IPR000260">
    <property type="entry name" value="NADH4_N"/>
</dbReference>
<keyword evidence="8 17" id="KW-0812">Transmembrane</keyword>
<dbReference type="AlphaFoldDB" id="W0FGN6"/>
<proteinExistence type="inferred from homology"/>
<keyword evidence="14 17" id="KW-0496">Mitochondrion</keyword>
<evidence type="ECO:0000256" key="3">
    <source>
        <dbReference type="ARBA" id="ARBA00009025"/>
    </source>
</evidence>
<dbReference type="GO" id="GO:0003954">
    <property type="term" value="F:NADH dehydrogenase activity"/>
    <property type="evidence" value="ECO:0007669"/>
    <property type="project" value="TreeGrafter"/>
</dbReference>
<dbReference type="EMBL" id="KC769588">
    <property type="protein sequence ID" value="AHF21621.1"/>
    <property type="molecule type" value="Genomic_DNA"/>
</dbReference>
<feature type="domain" description="NADH:ubiquinone oxidoreductase chain 4 N-terminal" evidence="19">
    <location>
        <begin position="4"/>
        <end position="98"/>
    </location>
</feature>
<dbReference type="GO" id="GO:0015990">
    <property type="term" value="P:electron transport coupled proton transport"/>
    <property type="evidence" value="ECO:0007669"/>
    <property type="project" value="TreeGrafter"/>
</dbReference>
<evidence type="ECO:0000259" key="18">
    <source>
        <dbReference type="Pfam" id="PF00361"/>
    </source>
</evidence>
<feature type="transmembrane region" description="Helical" evidence="17">
    <location>
        <begin position="56"/>
        <end position="78"/>
    </location>
</feature>
<evidence type="ECO:0000256" key="16">
    <source>
        <dbReference type="ARBA" id="ARBA00049551"/>
    </source>
</evidence>
<keyword evidence="15 17" id="KW-0472">Membrane</keyword>
<evidence type="ECO:0000256" key="1">
    <source>
        <dbReference type="ARBA" id="ARBA00003257"/>
    </source>
</evidence>
<feature type="transmembrane region" description="Helical" evidence="17">
    <location>
        <begin position="135"/>
        <end position="157"/>
    </location>
</feature>
<keyword evidence="7 17" id="KW-0679">Respiratory chain</keyword>
<keyword evidence="9" id="KW-1278">Translocase</keyword>
<feature type="transmembrane region" description="Helical" evidence="17">
    <location>
        <begin position="416"/>
        <end position="437"/>
    </location>
</feature>
<dbReference type="PANTHER" id="PTHR43507:SF20">
    <property type="entry name" value="NADH-UBIQUINONE OXIDOREDUCTASE CHAIN 4"/>
    <property type="match status" value="1"/>
</dbReference>
<dbReference type="InterPro" id="IPR001750">
    <property type="entry name" value="ND/Mrp_TM"/>
</dbReference>
<evidence type="ECO:0000256" key="12">
    <source>
        <dbReference type="ARBA" id="ARBA00023027"/>
    </source>
</evidence>
<evidence type="ECO:0000256" key="2">
    <source>
        <dbReference type="ARBA" id="ARBA00004225"/>
    </source>
</evidence>
<comment type="function">
    <text evidence="1">Core subunit of the mitochondrial membrane respiratory chain NADH dehydrogenase (Complex I) that is believed to belong to the minimal assembly required for catalysis. Complex I functions in the transfer of electrons from NADH to the respiratory chain. The immediate electron acceptor for the enzyme is believed to be ubiquinone.</text>
</comment>
<feature type="transmembrane region" description="Helical" evidence="17">
    <location>
        <begin position="7"/>
        <end position="36"/>
    </location>
</feature>
<feature type="transmembrane region" description="Helical" evidence="17">
    <location>
        <begin position="85"/>
        <end position="103"/>
    </location>
</feature>
<keyword evidence="12 17" id="KW-0520">NAD</keyword>
<keyword evidence="11 17" id="KW-1133">Transmembrane helix</keyword>
<keyword evidence="13 17" id="KW-0830">Ubiquinone</keyword>
<evidence type="ECO:0000256" key="11">
    <source>
        <dbReference type="ARBA" id="ARBA00022989"/>
    </source>
</evidence>
<comment type="subcellular location">
    <subcellularLocation>
        <location evidence="2 17">Mitochondrion membrane</location>
        <topology evidence="2 17">Multi-pass membrane protein</topology>
    </subcellularLocation>
</comment>
<accession>W0FGN6</accession>
<dbReference type="InterPro" id="IPR003918">
    <property type="entry name" value="NADH_UbQ_OxRdtase"/>
</dbReference>
<evidence type="ECO:0000313" key="20">
    <source>
        <dbReference type="EMBL" id="AHF21621.1"/>
    </source>
</evidence>
<evidence type="ECO:0000259" key="19">
    <source>
        <dbReference type="Pfam" id="PF01059"/>
    </source>
</evidence>
<keyword evidence="6 17" id="KW-0813">Transport</keyword>
<evidence type="ECO:0000256" key="15">
    <source>
        <dbReference type="ARBA" id="ARBA00023136"/>
    </source>
</evidence>
<evidence type="ECO:0000256" key="9">
    <source>
        <dbReference type="ARBA" id="ARBA00022967"/>
    </source>
</evidence>
<dbReference type="EC" id="7.1.1.2" evidence="4 17"/>
<name>W0FGN6_9ACAR</name>
<dbReference type="GO" id="GO:0042773">
    <property type="term" value="P:ATP synthesis coupled electron transport"/>
    <property type="evidence" value="ECO:0007669"/>
    <property type="project" value="InterPro"/>
</dbReference>
<comment type="catalytic activity">
    <reaction evidence="16 17">
        <text>a ubiquinone + NADH + 5 H(+)(in) = a ubiquinol + NAD(+) + 4 H(+)(out)</text>
        <dbReference type="Rhea" id="RHEA:29091"/>
        <dbReference type="Rhea" id="RHEA-COMP:9565"/>
        <dbReference type="Rhea" id="RHEA-COMP:9566"/>
        <dbReference type="ChEBI" id="CHEBI:15378"/>
        <dbReference type="ChEBI" id="CHEBI:16389"/>
        <dbReference type="ChEBI" id="CHEBI:17976"/>
        <dbReference type="ChEBI" id="CHEBI:57540"/>
        <dbReference type="ChEBI" id="CHEBI:57945"/>
        <dbReference type="EC" id="7.1.1.2"/>
    </reaction>
</comment>
<protein>
    <recommendedName>
        <fullName evidence="5 17">NADH-ubiquinone oxidoreductase chain 4</fullName>
        <ecNumber evidence="4 17">7.1.1.2</ecNumber>
    </recommendedName>
</protein>
<feature type="transmembrane region" description="Helical" evidence="17">
    <location>
        <begin position="293"/>
        <end position="315"/>
    </location>
</feature>
<feature type="transmembrane region" description="Helical" evidence="17">
    <location>
        <begin position="163"/>
        <end position="188"/>
    </location>
</feature>
<evidence type="ECO:0000256" key="6">
    <source>
        <dbReference type="ARBA" id="ARBA00022448"/>
    </source>
</evidence>
<dbReference type="GO" id="GO:0008137">
    <property type="term" value="F:NADH dehydrogenase (ubiquinone) activity"/>
    <property type="evidence" value="ECO:0007669"/>
    <property type="project" value="UniProtKB-UniRule"/>
</dbReference>
<reference evidence="20" key="1">
    <citation type="journal article" date="2014" name="Ticks Tick Borne Dis.">
        <title>Molecular phylogeny of soft ticks (Ixodida: Argasidae) inferred from mitochondrial genome and nuclear rRNA sequences.</title>
        <authorList>
            <person name="Burger T.D."/>
            <person name="Shao R."/>
            <person name="Labruna M.B."/>
            <person name="Barker S.C."/>
        </authorList>
    </citation>
    <scope>NUCLEOTIDE SEQUENCE</scope>
</reference>
<dbReference type="GO" id="GO:0048039">
    <property type="term" value="F:ubiquinone binding"/>
    <property type="evidence" value="ECO:0007669"/>
    <property type="project" value="TreeGrafter"/>
</dbReference>
<evidence type="ECO:0000256" key="13">
    <source>
        <dbReference type="ARBA" id="ARBA00023075"/>
    </source>
</evidence>
<feature type="domain" description="NADH:quinone oxidoreductase/Mrp antiporter transmembrane" evidence="18">
    <location>
        <begin position="103"/>
        <end position="385"/>
    </location>
</feature>
<evidence type="ECO:0000256" key="10">
    <source>
        <dbReference type="ARBA" id="ARBA00022982"/>
    </source>
</evidence>
<evidence type="ECO:0000256" key="17">
    <source>
        <dbReference type="RuleBase" id="RU003297"/>
    </source>
</evidence>
<dbReference type="Pfam" id="PF00361">
    <property type="entry name" value="Proton_antipo_M"/>
    <property type="match status" value="1"/>
</dbReference>
<feature type="transmembrane region" description="Helical" evidence="17">
    <location>
        <begin position="267"/>
        <end position="287"/>
    </location>
</feature>
<organism evidence="20">
    <name type="scientific">Argas sp. SpringbokSA-QMS95171</name>
    <dbReference type="NCBI Taxonomy" id="1442167"/>
    <lineage>
        <taxon>Eukaryota</taxon>
        <taxon>Metazoa</taxon>
        <taxon>Ecdysozoa</taxon>
        <taxon>Arthropoda</taxon>
        <taxon>Chelicerata</taxon>
        <taxon>Arachnida</taxon>
        <taxon>Acari</taxon>
        <taxon>Parasitiformes</taxon>
        <taxon>Ixodida</taxon>
        <taxon>Ixodoidea</taxon>
        <taxon>Argasidae</taxon>
        <taxon>Argasinae</taxon>
        <taxon>Argas</taxon>
    </lineage>
</organism>
<gene>
    <name evidence="20" type="primary">NAD4</name>
</gene>
<geneLocation type="mitochondrion" evidence="20"/>
<dbReference type="PRINTS" id="PR01437">
    <property type="entry name" value="NUOXDRDTASE4"/>
</dbReference>
<dbReference type="GO" id="GO:0031966">
    <property type="term" value="C:mitochondrial membrane"/>
    <property type="evidence" value="ECO:0007669"/>
    <property type="project" value="UniProtKB-SubCell"/>
</dbReference>
<feature type="transmembrane region" description="Helical" evidence="17">
    <location>
        <begin position="327"/>
        <end position="351"/>
    </location>
</feature>
<feature type="transmembrane region" description="Helical" evidence="17">
    <location>
        <begin position="208"/>
        <end position="227"/>
    </location>
</feature>
<dbReference type="PANTHER" id="PTHR43507">
    <property type="entry name" value="NADH-UBIQUINONE OXIDOREDUCTASE CHAIN 4"/>
    <property type="match status" value="1"/>
</dbReference>
<evidence type="ECO:0000256" key="8">
    <source>
        <dbReference type="ARBA" id="ARBA00022692"/>
    </source>
</evidence>
<evidence type="ECO:0000256" key="4">
    <source>
        <dbReference type="ARBA" id="ARBA00012944"/>
    </source>
</evidence>
<evidence type="ECO:0000256" key="7">
    <source>
        <dbReference type="ARBA" id="ARBA00022660"/>
    </source>
</evidence>
<sequence>MIFFMSFVMVCMFNLLSSLEVMIFFSLLIFLVVLVIDWESLWMNYVLELFSLDMMSVNLIILSLWIMLLMVMASFNLTVLNKEEFFFYLLLMMFLLLMCFSCSNLLFFFIFFESVLFPIIMMIFNWGFQPERLQAGIYMLFYTLFGSLPLLICLMFNNFSLNFVYLIFCSWGLDSLIFFFLVVVAFLVKVPMFFLHLWLPKAHVEAPVFGSMILAGVLLKLGIYGLYRFNLFILEYMEMYAALMISIALLGGVMVSMICLEQVDLKSLIAYSSICHMSLTLGGFFVFNNWGGNGALLMMIGHGLCSSGLFCLANLMYERVYTRSLMLMKGLGIVFPFLMMWWFFFCVVNMSAPPSMNFFAEIMLMGSMMKYSFILILPLFLLSFFSACYSLYLYSYTQHGSGWLMFSVQLINMREYYLMLFHFFPLVLWFLNMNFFVNWL</sequence>
<comment type="similarity">
    <text evidence="3 17">Belongs to the complex I subunit 4 family.</text>
</comment>
<evidence type="ECO:0000256" key="14">
    <source>
        <dbReference type="ARBA" id="ARBA00023128"/>
    </source>
</evidence>
<evidence type="ECO:0000256" key="5">
    <source>
        <dbReference type="ARBA" id="ARBA00021006"/>
    </source>
</evidence>
<feature type="transmembrane region" description="Helical" evidence="17">
    <location>
        <begin position="371"/>
        <end position="395"/>
    </location>
</feature>
<feature type="transmembrane region" description="Helical" evidence="17">
    <location>
        <begin position="109"/>
        <end position="128"/>
    </location>
</feature>